<keyword evidence="2" id="KW-1185">Reference proteome</keyword>
<protein>
    <submittedName>
        <fullName evidence="1">Uncharacterized protein</fullName>
    </submittedName>
</protein>
<proteinExistence type="predicted"/>
<organism evidence="1 2">
    <name type="scientific">Avena sativa</name>
    <name type="common">Oat</name>
    <dbReference type="NCBI Taxonomy" id="4498"/>
    <lineage>
        <taxon>Eukaryota</taxon>
        <taxon>Viridiplantae</taxon>
        <taxon>Streptophyta</taxon>
        <taxon>Embryophyta</taxon>
        <taxon>Tracheophyta</taxon>
        <taxon>Spermatophyta</taxon>
        <taxon>Magnoliopsida</taxon>
        <taxon>Liliopsida</taxon>
        <taxon>Poales</taxon>
        <taxon>Poaceae</taxon>
        <taxon>BOP clade</taxon>
        <taxon>Pooideae</taxon>
        <taxon>Poodae</taxon>
        <taxon>Poeae</taxon>
        <taxon>Poeae Chloroplast Group 1 (Aveneae type)</taxon>
        <taxon>Aveninae</taxon>
        <taxon>Avena</taxon>
    </lineage>
</organism>
<accession>A0ACD5TY83</accession>
<dbReference type="EnsemblPlants" id="AVESA.00010b.r2.1DG0148470.1">
    <property type="protein sequence ID" value="AVESA.00010b.r2.1DG0148470.1.CDS"/>
    <property type="gene ID" value="AVESA.00010b.r2.1DG0148470"/>
</dbReference>
<evidence type="ECO:0000313" key="1">
    <source>
        <dbReference type="EnsemblPlants" id="AVESA.00010b.r2.1DG0148470.1.CDS"/>
    </source>
</evidence>
<sequence>MLSCQGFQRHEDRFQTILISPRLLYSSAADNRQGDDGTADDAEDKVINGSALSEKNPQNMLDNKNFLPIEDGPVDDLTLDDDGLGIVERVGPVEYMKRLLLMRSALDVSSTELGVNTVIHMLPESSRDCRYIGDLYWHGYYQMNTVSPTVLAPMRYTHCDSPTGQRCFHKPHAMLQIFCIKLKSYLEDVGRPLEVYGFIAVRDAEDYRRNYIFNRSRDYPIIVNQTSDYLTLLSPIRGISMSINCLMEIDLRVKAPRPAEDVTLVDGCSDLVEGRCLYDTELEGTLDGTNGTLIFDTIVFRRALEATIELAFVKVPTGGFELKMCGYTAVSKSLYSFVGDQCDCDGFIASAGKHPQRFVAAVPFGDTLYVDFMEGMLSVPFKATAVHGSQEKEYHFCNGAVVSVKVSWSASDY</sequence>
<evidence type="ECO:0000313" key="2">
    <source>
        <dbReference type="Proteomes" id="UP001732700"/>
    </source>
</evidence>
<reference evidence="1" key="2">
    <citation type="submission" date="2025-09" db="UniProtKB">
        <authorList>
            <consortium name="EnsemblPlants"/>
        </authorList>
    </citation>
    <scope>IDENTIFICATION</scope>
</reference>
<name>A0ACD5TY83_AVESA</name>
<dbReference type="Proteomes" id="UP001732700">
    <property type="component" value="Chromosome 1D"/>
</dbReference>
<reference evidence="1" key="1">
    <citation type="submission" date="2021-05" db="EMBL/GenBank/DDBJ databases">
        <authorList>
            <person name="Scholz U."/>
            <person name="Mascher M."/>
            <person name="Fiebig A."/>
        </authorList>
    </citation>
    <scope>NUCLEOTIDE SEQUENCE [LARGE SCALE GENOMIC DNA]</scope>
</reference>